<dbReference type="InterPro" id="IPR038883">
    <property type="entry name" value="AN11006-like"/>
</dbReference>
<accession>A0A8K0R8L5</accession>
<dbReference type="PANTHER" id="PTHR42085:SF7">
    <property type="entry name" value="F-BOX DOMAIN-CONTAINING PROTEIN"/>
    <property type="match status" value="1"/>
</dbReference>
<evidence type="ECO:0000313" key="3">
    <source>
        <dbReference type="Proteomes" id="UP000813461"/>
    </source>
</evidence>
<organism evidence="2 3">
    <name type="scientific">Paraphoma chrysanthemicola</name>
    <dbReference type="NCBI Taxonomy" id="798071"/>
    <lineage>
        <taxon>Eukaryota</taxon>
        <taxon>Fungi</taxon>
        <taxon>Dikarya</taxon>
        <taxon>Ascomycota</taxon>
        <taxon>Pezizomycotina</taxon>
        <taxon>Dothideomycetes</taxon>
        <taxon>Pleosporomycetidae</taxon>
        <taxon>Pleosporales</taxon>
        <taxon>Pleosporineae</taxon>
        <taxon>Phaeosphaeriaceae</taxon>
        <taxon>Paraphoma</taxon>
    </lineage>
</organism>
<keyword evidence="3" id="KW-1185">Reference proteome</keyword>
<dbReference type="OrthoDB" id="62952at2759"/>
<dbReference type="EMBL" id="JAGMVJ010000009">
    <property type="protein sequence ID" value="KAH7087607.1"/>
    <property type="molecule type" value="Genomic_DNA"/>
</dbReference>
<sequence>MQLSGGSSTNVAPLLRLPIELRRLIYGNILPHTTTFDVRYQQSPDPPAKSEYNLTFVRQKNGDGGWRMLRTMPRTDRETGNDIVWRRGCTNVLAVNRQIHEETTDMLYGDNTFVVDVTFDAINFRYRWRTANNLTPNRTYPFLEHFSQRNLLRIKNYVINVESVDDYTGMIKYNCGGRGLPAGIRSKVLELVELLAIVPSLHRLELHLIDGAISRVRFPSGRVHRVQDAANFSETQMVLEPFKLLCAVRKPKVTGVGDDYAVELEHSLGSPRSPLRARSDAQAARPTLPASNNSHGQKKMA</sequence>
<proteinExistence type="predicted"/>
<gene>
    <name evidence="2" type="ORF">FB567DRAFT_525334</name>
</gene>
<reference evidence="2" key="1">
    <citation type="journal article" date="2021" name="Nat. Commun.">
        <title>Genetic determinants of endophytism in the Arabidopsis root mycobiome.</title>
        <authorList>
            <person name="Mesny F."/>
            <person name="Miyauchi S."/>
            <person name="Thiergart T."/>
            <person name="Pickel B."/>
            <person name="Atanasova L."/>
            <person name="Karlsson M."/>
            <person name="Huettel B."/>
            <person name="Barry K.W."/>
            <person name="Haridas S."/>
            <person name="Chen C."/>
            <person name="Bauer D."/>
            <person name="Andreopoulos W."/>
            <person name="Pangilinan J."/>
            <person name="LaButti K."/>
            <person name="Riley R."/>
            <person name="Lipzen A."/>
            <person name="Clum A."/>
            <person name="Drula E."/>
            <person name="Henrissat B."/>
            <person name="Kohler A."/>
            <person name="Grigoriev I.V."/>
            <person name="Martin F.M."/>
            <person name="Hacquard S."/>
        </authorList>
    </citation>
    <scope>NUCLEOTIDE SEQUENCE</scope>
    <source>
        <strain evidence="2">MPI-SDFR-AT-0120</strain>
    </source>
</reference>
<feature type="region of interest" description="Disordered" evidence="1">
    <location>
        <begin position="270"/>
        <end position="301"/>
    </location>
</feature>
<dbReference type="PANTHER" id="PTHR42085">
    <property type="entry name" value="F-BOX DOMAIN-CONTAINING PROTEIN"/>
    <property type="match status" value="1"/>
</dbReference>
<evidence type="ECO:0000256" key="1">
    <source>
        <dbReference type="SAM" id="MobiDB-lite"/>
    </source>
</evidence>
<dbReference type="Proteomes" id="UP000813461">
    <property type="component" value="Unassembled WGS sequence"/>
</dbReference>
<evidence type="ECO:0000313" key="2">
    <source>
        <dbReference type="EMBL" id="KAH7087607.1"/>
    </source>
</evidence>
<name>A0A8K0R8L5_9PLEO</name>
<comment type="caution">
    <text evidence="2">The sequence shown here is derived from an EMBL/GenBank/DDBJ whole genome shotgun (WGS) entry which is preliminary data.</text>
</comment>
<dbReference type="AlphaFoldDB" id="A0A8K0R8L5"/>
<protein>
    <submittedName>
        <fullName evidence="2">Uncharacterized protein</fullName>
    </submittedName>
</protein>